<comment type="caution">
    <text evidence="2">The sequence shown here is derived from an EMBL/GenBank/DDBJ whole genome shotgun (WGS) entry which is preliminary data.</text>
</comment>
<reference evidence="2 3" key="1">
    <citation type="submission" date="2020-08" db="EMBL/GenBank/DDBJ databases">
        <authorList>
            <person name="Koutsovoulos G."/>
            <person name="Danchin GJ E."/>
        </authorList>
    </citation>
    <scope>NUCLEOTIDE SEQUENCE [LARGE SCALE GENOMIC DNA]</scope>
</reference>
<proteinExistence type="predicted"/>
<protein>
    <recommendedName>
        <fullName evidence="1">NADAR domain-containing protein</fullName>
    </recommendedName>
</protein>
<sequence>MKMKHRETGEIKYIVKCRGLWEQVDTPLDFNQFRKMVEAYGEEQDPVVLQRTHFQPNWRKGQVTSRTQIRRYTPIYDKGFVDANFDCYPYGYRDNTACFLERLKIKITANSHPPIEIIGEQHQNIFIFHSQRFGFDNRFRTSFTLLGKTFSSVEQFFIWQKARFFGDLEIAEEVLMLVNPIAIRRIGKRIRGYNQIEWNSVRNKVMYTGLWAKFTQNTQLFNQLRVTGDGLIAQASASELYWSNGVCPKSARLKDPSQWEGENYLGKLLMELRSEINTSIY</sequence>
<dbReference type="InterPro" id="IPR012816">
    <property type="entry name" value="NADAR"/>
</dbReference>
<dbReference type="AlphaFoldDB" id="A0A6V7VXN1"/>
<dbReference type="Pfam" id="PF08719">
    <property type="entry name" value="NADAR"/>
    <property type="match status" value="1"/>
</dbReference>
<organism evidence="2 3">
    <name type="scientific">Meloidogyne enterolobii</name>
    <name type="common">Root-knot nematode worm</name>
    <name type="synonym">Meloidogyne mayaguensis</name>
    <dbReference type="NCBI Taxonomy" id="390850"/>
    <lineage>
        <taxon>Eukaryota</taxon>
        <taxon>Metazoa</taxon>
        <taxon>Ecdysozoa</taxon>
        <taxon>Nematoda</taxon>
        <taxon>Chromadorea</taxon>
        <taxon>Rhabditida</taxon>
        <taxon>Tylenchina</taxon>
        <taxon>Tylenchomorpha</taxon>
        <taxon>Tylenchoidea</taxon>
        <taxon>Meloidogynidae</taxon>
        <taxon>Meloidogyninae</taxon>
        <taxon>Meloidogyne</taxon>
    </lineage>
</organism>
<evidence type="ECO:0000313" key="3">
    <source>
        <dbReference type="Proteomes" id="UP000580250"/>
    </source>
</evidence>
<dbReference type="Gene3D" id="1.10.357.40">
    <property type="entry name" value="YbiA-like"/>
    <property type="match status" value="1"/>
</dbReference>
<dbReference type="SUPFAM" id="SSF143990">
    <property type="entry name" value="YbiA-like"/>
    <property type="match status" value="1"/>
</dbReference>
<dbReference type="NCBIfam" id="TIGR02464">
    <property type="entry name" value="ribofla_fusion"/>
    <property type="match status" value="1"/>
</dbReference>
<dbReference type="CDD" id="cd15457">
    <property type="entry name" value="NADAR"/>
    <property type="match status" value="1"/>
</dbReference>
<dbReference type="EMBL" id="CAJEWN010000348">
    <property type="protein sequence ID" value="CAD2179603.1"/>
    <property type="molecule type" value="Genomic_DNA"/>
</dbReference>
<dbReference type="InterPro" id="IPR037238">
    <property type="entry name" value="YbiA-like_sf"/>
</dbReference>
<dbReference type="OrthoDB" id="206452at2759"/>
<feature type="domain" description="NADAR" evidence="1">
    <location>
        <begin position="140"/>
        <end position="276"/>
    </location>
</feature>
<accession>A0A6V7VXN1</accession>
<name>A0A6V7VXN1_MELEN</name>
<evidence type="ECO:0000313" key="2">
    <source>
        <dbReference type="EMBL" id="CAD2179603.1"/>
    </source>
</evidence>
<evidence type="ECO:0000259" key="1">
    <source>
        <dbReference type="Pfam" id="PF08719"/>
    </source>
</evidence>
<gene>
    <name evidence="2" type="ORF">MENT_LOCUS31612</name>
</gene>
<dbReference type="Proteomes" id="UP000580250">
    <property type="component" value="Unassembled WGS sequence"/>
</dbReference>